<dbReference type="InterPro" id="IPR050097">
    <property type="entry name" value="Ferredoxin-NADP_redctase_2"/>
</dbReference>
<gene>
    <name evidence="4" type="ORF">DFR29_10479</name>
</gene>
<proteinExistence type="predicted"/>
<dbReference type="OrthoDB" id="109585at2"/>
<evidence type="ECO:0000259" key="3">
    <source>
        <dbReference type="Pfam" id="PF07992"/>
    </source>
</evidence>
<reference evidence="4 5" key="1">
    <citation type="submission" date="2019-03" db="EMBL/GenBank/DDBJ databases">
        <title>Genomic Encyclopedia of Type Strains, Phase IV (KMG-IV): sequencing the most valuable type-strain genomes for metagenomic binning, comparative biology and taxonomic classification.</title>
        <authorList>
            <person name="Goeker M."/>
        </authorList>
    </citation>
    <scope>NUCLEOTIDE SEQUENCE [LARGE SCALE GENOMIC DNA]</scope>
    <source>
        <strain evidence="4 5">DSM 21667</strain>
    </source>
</reference>
<dbReference type="AlphaFoldDB" id="A0A4R6Z250"/>
<evidence type="ECO:0000313" key="5">
    <source>
        <dbReference type="Proteomes" id="UP000295293"/>
    </source>
</evidence>
<evidence type="ECO:0000313" key="4">
    <source>
        <dbReference type="EMBL" id="TDR45651.1"/>
    </source>
</evidence>
<dbReference type="SUPFAM" id="SSF51905">
    <property type="entry name" value="FAD/NAD(P)-binding domain"/>
    <property type="match status" value="1"/>
</dbReference>
<evidence type="ECO:0000256" key="2">
    <source>
        <dbReference type="ARBA" id="ARBA00023002"/>
    </source>
</evidence>
<sequence length="300" mass="31449">MLDCLIVGGGPAGLTAALYLARFGRSCTVIDANASRAAQIPVSHNLPGFPEGIGGEALLLRLRRQVAHVGVPIEHATVDTLRSDGGSFVATLGEEHRHATTVLLATGVIDQLPPGAPPAQWRAMTLDGLVRWCPICDAYEVRDRRVGLIASAATALGHAEFLRTYTRDLTLILAPGGGALSTQDRGRLHTLDVLIIDQPITAVRDTPSAVLVQFADGSVADFDTVYPLVGCAARSHLATGLGARCDEQGELFVDAHQSTSVPGLYAAGDLVKALNQMTVGMAHAAIAATAIHHRLGSNPR</sequence>
<dbReference type="Proteomes" id="UP000295293">
    <property type="component" value="Unassembled WGS sequence"/>
</dbReference>
<organism evidence="4 5">
    <name type="scientific">Tahibacter aquaticus</name>
    <dbReference type="NCBI Taxonomy" id="520092"/>
    <lineage>
        <taxon>Bacteria</taxon>
        <taxon>Pseudomonadati</taxon>
        <taxon>Pseudomonadota</taxon>
        <taxon>Gammaproteobacteria</taxon>
        <taxon>Lysobacterales</taxon>
        <taxon>Rhodanobacteraceae</taxon>
        <taxon>Tahibacter</taxon>
    </lineage>
</organism>
<keyword evidence="5" id="KW-1185">Reference proteome</keyword>
<dbReference type="RefSeq" id="WP_133818022.1">
    <property type="nucleotide sequence ID" value="NZ_SNZH01000004.1"/>
</dbReference>
<evidence type="ECO:0000256" key="1">
    <source>
        <dbReference type="ARBA" id="ARBA00022630"/>
    </source>
</evidence>
<comment type="caution">
    <text evidence="4">The sequence shown here is derived from an EMBL/GenBank/DDBJ whole genome shotgun (WGS) entry which is preliminary data.</text>
</comment>
<keyword evidence="1" id="KW-0285">Flavoprotein</keyword>
<dbReference type="PRINTS" id="PR00469">
    <property type="entry name" value="PNDRDTASEII"/>
</dbReference>
<name>A0A4R6Z250_9GAMM</name>
<dbReference type="InterPro" id="IPR036188">
    <property type="entry name" value="FAD/NAD-bd_sf"/>
</dbReference>
<dbReference type="PANTHER" id="PTHR48105">
    <property type="entry name" value="THIOREDOXIN REDUCTASE 1-RELATED-RELATED"/>
    <property type="match status" value="1"/>
</dbReference>
<dbReference type="Gene3D" id="3.50.50.60">
    <property type="entry name" value="FAD/NAD(P)-binding domain"/>
    <property type="match status" value="2"/>
</dbReference>
<dbReference type="EMBL" id="SNZH01000004">
    <property type="protein sequence ID" value="TDR45651.1"/>
    <property type="molecule type" value="Genomic_DNA"/>
</dbReference>
<dbReference type="InterPro" id="IPR023753">
    <property type="entry name" value="FAD/NAD-binding_dom"/>
</dbReference>
<protein>
    <submittedName>
        <fullName evidence="4">Thioredoxin reductase (NADPH)</fullName>
    </submittedName>
</protein>
<feature type="domain" description="FAD/NAD(P)-binding" evidence="3">
    <location>
        <begin position="3"/>
        <end position="284"/>
    </location>
</feature>
<dbReference type="GO" id="GO:0016491">
    <property type="term" value="F:oxidoreductase activity"/>
    <property type="evidence" value="ECO:0007669"/>
    <property type="project" value="UniProtKB-KW"/>
</dbReference>
<dbReference type="Pfam" id="PF07992">
    <property type="entry name" value="Pyr_redox_2"/>
    <property type="match status" value="1"/>
</dbReference>
<accession>A0A4R6Z250</accession>
<keyword evidence="2" id="KW-0560">Oxidoreductase</keyword>
<dbReference type="PRINTS" id="PR00368">
    <property type="entry name" value="FADPNR"/>
</dbReference>